<dbReference type="InterPro" id="IPR027944">
    <property type="entry name" value="SEO_C"/>
</dbReference>
<proteinExistence type="predicted"/>
<feature type="domain" description="Sieve element occlusion C-terminal" evidence="1">
    <location>
        <begin position="8"/>
        <end position="133"/>
    </location>
</feature>
<gene>
    <name evidence="2" type="ORF">COLO4_18348</name>
</gene>
<evidence type="ECO:0000313" key="2">
    <source>
        <dbReference type="EMBL" id="OMO91476.1"/>
    </source>
</evidence>
<protein>
    <recommendedName>
        <fullName evidence="1">Sieve element occlusion C-terminal domain-containing protein</fullName>
    </recommendedName>
</protein>
<dbReference type="STRING" id="93759.A0A1R3J9K8"/>
<reference evidence="3" key="1">
    <citation type="submission" date="2013-09" db="EMBL/GenBank/DDBJ databases">
        <title>Corchorus olitorius genome sequencing.</title>
        <authorList>
            <person name="Alam M."/>
            <person name="Haque M.S."/>
            <person name="Islam M.S."/>
            <person name="Emdad E.M."/>
            <person name="Islam M.M."/>
            <person name="Ahmed B."/>
            <person name="Halim A."/>
            <person name="Hossen Q.M.M."/>
            <person name="Hossain M.Z."/>
            <person name="Ahmed R."/>
            <person name="Khan M.M."/>
            <person name="Islam R."/>
            <person name="Rashid M.M."/>
            <person name="Khan S.A."/>
            <person name="Rahman M.S."/>
            <person name="Alam M."/>
            <person name="Yahiya A.S."/>
            <person name="Khan M.S."/>
            <person name="Azam M.S."/>
            <person name="Haque T."/>
            <person name="Lashkar M.Z.H."/>
            <person name="Akhand A.I."/>
            <person name="Morshed G."/>
            <person name="Roy S."/>
            <person name="Uddin K.S."/>
            <person name="Rabeya T."/>
            <person name="Hossain A.S."/>
            <person name="Chowdhury A."/>
            <person name="Snigdha A.R."/>
            <person name="Mortoza M.S."/>
            <person name="Matin S.A."/>
            <person name="Hoque S.M.E."/>
            <person name="Islam M.K."/>
            <person name="Roy D.K."/>
            <person name="Haider R."/>
            <person name="Moosa M.M."/>
            <person name="Elias S.M."/>
            <person name="Hasan A.M."/>
            <person name="Jahan S."/>
            <person name="Shafiuddin M."/>
            <person name="Mahmood N."/>
            <person name="Shommy N.S."/>
        </authorList>
    </citation>
    <scope>NUCLEOTIDE SEQUENCE [LARGE SCALE GENOMIC DNA]</scope>
    <source>
        <strain evidence="3">cv. O-4</strain>
    </source>
</reference>
<dbReference type="OrthoDB" id="967935at2759"/>
<dbReference type="EMBL" id="AWUE01016449">
    <property type="protein sequence ID" value="OMO91476.1"/>
    <property type="molecule type" value="Genomic_DNA"/>
</dbReference>
<dbReference type="PANTHER" id="PTHR33232">
    <property type="entry name" value="PROTEIN SIEVE ELEMENT OCCLUSION B-LIKE"/>
    <property type="match status" value="1"/>
</dbReference>
<dbReference type="PANTHER" id="PTHR33232:SF15">
    <property type="entry name" value="PROTEIN SIEVE ELEMENT OCCLUSION B-LIKE"/>
    <property type="match status" value="1"/>
</dbReference>
<name>A0A1R3J9K8_9ROSI</name>
<comment type="caution">
    <text evidence="2">The sequence shown here is derived from an EMBL/GenBank/DDBJ whole genome shotgun (WGS) entry which is preliminary data.</text>
</comment>
<keyword evidence="3" id="KW-1185">Reference proteome</keyword>
<organism evidence="2 3">
    <name type="scientific">Corchorus olitorius</name>
    <dbReference type="NCBI Taxonomy" id="93759"/>
    <lineage>
        <taxon>Eukaryota</taxon>
        <taxon>Viridiplantae</taxon>
        <taxon>Streptophyta</taxon>
        <taxon>Embryophyta</taxon>
        <taxon>Tracheophyta</taxon>
        <taxon>Spermatophyta</taxon>
        <taxon>Magnoliopsida</taxon>
        <taxon>eudicotyledons</taxon>
        <taxon>Gunneridae</taxon>
        <taxon>Pentapetalae</taxon>
        <taxon>rosids</taxon>
        <taxon>malvids</taxon>
        <taxon>Malvales</taxon>
        <taxon>Malvaceae</taxon>
        <taxon>Grewioideae</taxon>
        <taxon>Apeibeae</taxon>
        <taxon>Corchorus</taxon>
    </lineage>
</organism>
<dbReference type="Proteomes" id="UP000187203">
    <property type="component" value="Unassembled WGS sequence"/>
</dbReference>
<sequence length="134" mass="15925">MESESQLRFWRRLESIFHAKIQLGKSSKTDRIMRDVMKVLSYDSTEEGWAIFAMGSETMVTTNGEMALTIMSQCNYWRMETVEFNLLYELKTYMTKMPQFHGCIHVHMPVLGHMPRKVICPECSKQMEMYYTYH</sequence>
<evidence type="ECO:0000259" key="1">
    <source>
        <dbReference type="Pfam" id="PF14577"/>
    </source>
</evidence>
<dbReference type="GO" id="GO:0010088">
    <property type="term" value="P:phloem development"/>
    <property type="evidence" value="ECO:0007669"/>
    <property type="project" value="InterPro"/>
</dbReference>
<dbReference type="AlphaFoldDB" id="A0A1R3J9K8"/>
<dbReference type="InterPro" id="IPR039299">
    <property type="entry name" value="SEOA"/>
</dbReference>
<evidence type="ECO:0000313" key="3">
    <source>
        <dbReference type="Proteomes" id="UP000187203"/>
    </source>
</evidence>
<dbReference type="Pfam" id="PF14577">
    <property type="entry name" value="SEO_C"/>
    <property type="match status" value="1"/>
</dbReference>
<accession>A0A1R3J9K8</accession>